<reference evidence="3" key="1">
    <citation type="submission" date="2009-09" db="EMBL/GenBank/DDBJ databases">
        <title>The complete genome of Nakamurella multipartita DSM 44233.</title>
        <authorList>
            <consortium name="US DOE Joint Genome Institute (JGI-PGF)"/>
            <person name="Lucas S."/>
            <person name="Copeland A."/>
            <person name="Lapidus A."/>
            <person name="Glavina del Rio T."/>
            <person name="Dalin E."/>
            <person name="Tice H."/>
            <person name="Bruce D."/>
            <person name="Goodwin L."/>
            <person name="Pitluck S."/>
            <person name="Kyrpides N."/>
            <person name="Mavromatis K."/>
            <person name="Ivanova N."/>
            <person name="Ovchinnikova G."/>
            <person name="Sims D."/>
            <person name="Meincke L."/>
            <person name="Brettin T."/>
            <person name="Detter J.C."/>
            <person name="Han C."/>
            <person name="Larimer F."/>
            <person name="Land M."/>
            <person name="Hauser L."/>
            <person name="Markowitz V."/>
            <person name="Cheng J.-F."/>
            <person name="Hugenholtz P."/>
            <person name="Woyke T."/>
            <person name="Wu D."/>
            <person name="Klenk H.-P."/>
            <person name="Eisen J.A."/>
        </authorList>
    </citation>
    <scope>NUCLEOTIDE SEQUENCE [LARGE SCALE GENOMIC DNA]</scope>
    <source>
        <strain evidence="3">ATCC 700099 / DSM 44233 / CIP 104796 / JCM 9543 / NBRC 105858 / Y-104</strain>
    </source>
</reference>
<dbReference type="HOGENOM" id="CLU_911815_0_0_11"/>
<reference evidence="2 3" key="2">
    <citation type="journal article" date="2010" name="Stand. Genomic Sci.">
        <title>Complete genome sequence of Nakamurella multipartita type strain (Y-104).</title>
        <authorList>
            <person name="Tice H."/>
            <person name="Mayilraj S."/>
            <person name="Sims D."/>
            <person name="Lapidus A."/>
            <person name="Nolan M."/>
            <person name="Lucas S."/>
            <person name="Glavina Del Rio T."/>
            <person name="Copeland A."/>
            <person name="Cheng J.F."/>
            <person name="Meincke L."/>
            <person name="Bruce D."/>
            <person name="Goodwin L."/>
            <person name="Pitluck S."/>
            <person name="Ivanova N."/>
            <person name="Mavromatis K."/>
            <person name="Ovchinnikova G."/>
            <person name="Pati A."/>
            <person name="Chen A."/>
            <person name="Palaniappan K."/>
            <person name="Land M."/>
            <person name="Hauser L."/>
            <person name="Chang Y.J."/>
            <person name="Jeffries C.D."/>
            <person name="Detter J.C."/>
            <person name="Brettin T."/>
            <person name="Rohde M."/>
            <person name="Goker M."/>
            <person name="Bristow J."/>
            <person name="Eisen J.A."/>
            <person name="Markowitz V."/>
            <person name="Hugenholtz P."/>
            <person name="Kyrpides N.C."/>
            <person name="Klenk H.P."/>
            <person name="Chen F."/>
        </authorList>
    </citation>
    <scope>NUCLEOTIDE SEQUENCE [LARGE SCALE GENOMIC DNA]</scope>
    <source>
        <strain evidence="3">ATCC 700099 / DSM 44233 / CIP 104796 / JCM 9543 / NBRC 105858 / Y-104</strain>
    </source>
</reference>
<proteinExistence type="predicted"/>
<protein>
    <recommendedName>
        <fullName evidence="4">PpiC domain-containing protein</fullName>
    </recommendedName>
</protein>
<evidence type="ECO:0000313" key="2">
    <source>
        <dbReference type="EMBL" id="ACV80726.1"/>
    </source>
</evidence>
<feature type="chain" id="PRO_5002994465" description="PpiC domain-containing protein" evidence="1">
    <location>
        <begin position="27"/>
        <end position="294"/>
    </location>
</feature>
<evidence type="ECO:0008006" key="4">
    <source>
        <dbReference type="Google" id="ProtNLM"/>
    </source>
</evidence>
<dbReference type="Proteomes" id="UP000002218">
    <property type="component" value="Chromosome"/>
</dbReference>
<feature type="signal peptide" evidence="1">
    <location>
        <begin position="1"/>
        <end position="26"/>
    </location>
</feature>
<dbReference type="Pfam" id="PF13623">
    <property type="entry name" value="SurA_N_2"/>
    <property type="match status" value="1"/>
</dbReference>
<dbReference type="AlphaFoldDB" id="C8XKR9"/>
<evidence type="ECO:0000256" key="1">
    <source>
        <dbReference type="SAM" id="SignalP"/>
    </source>
</evidence>
<dbReference type="PROSITE" id="PS51257">
    <property type="entry name" value="PROKAR_LIPOPROTEIN"/>
    <property type="match status" value="1"/>
</dbReference>
<dbReference type="SUPFAM" id="SSF109998">
    <property type="entry name" value="Triger factor/SurA peptide-binding domain-like"/>
    <property type="match status" value="1"/>
</dbReference>
<evidence type="ECO:0000313" key="3">
    <source>
        <dbReference type="Proteomes" id="UP000002218"/>
    </source>
</evidence>
<dbReference type="STRING" id="479431.Namu_4440"/>
<accession>C8XKR9</accession>
<organism evidence="2 3">
    <name type="scientific">Nakamurella multipartita (strain ATCC 700099 / DSM 44233 / CIP 104796 / JCM 9543 / NBRC 105858 / Y-104)</name>
    <name type="common">Microsphaera multipartita</name>
    <dbReference type="NCBI Taxonomy" id="479431"/>
    <lineage>
        <taxon>Bacteria</taxon>
        <taxon>Bacillati</taxon>
        <taxon>Actinomycetota</taxon>
        <taxon>Actinomycetes</taxon>
        <taxon>Nakamurellales</taxon>
        <taxon>Nakamurellaceae</taxon>
        <taxon>Nakamurella</taxon>
    </lineage>
</organism>
<keyword evidence="3" id="KW-1185">Reference proteome</keyword>
<dbReference type="InterPro" id="IPR027304">
    <property type="entry name" value="Trigger_fact/SurA_dom_sf"/>
</dbReference>
<sequence length="294" mass="30168" precursor="true">MRIRRQQLLLSAFAAATVLLTGTACATSATDAATVGDQSISEQAIFDRTASVSEQVQQAGQPAPTQLDLAALNRTQTAAAIRSQLWATAAADAGVVISDAEVNTAMSGSSSNVSATTVTEQGEVGQLYRDLLSLQGVFTVAGARGLPVTDVTVRIDGAAVPNRDEAVALRSSVLANPDGAAALLAGSASPIPSTEVDLVARPALAPTGIFLAKPGEVLLYPQNGQFVVVRVLDRRESQTALTATQLQAESIQNQLDLGALALQPYAAEQGVTVNPRIGLFDPLSVQVVPGGSGL</sequence>
<name>C8XKR9_NAKMY</name>
<dbReference type="KEGG" id="nml:Namu_4440"/>
<dbReference type="InParanoid" id="C8XKR9"/>
<keyword evidence="1" id="KW-0732">Signal</keyword>
<gene>
    <name evidence="2" type="ordered locus">Namu_4440</name>
</gene>
<dbReference type="RefSeq" id="WP_015749548.1">
    <property type="nucleotide sequence ID" value="NC_013235.1"/>
</dbReference>
<dbReference type="EMBL" id="CP001737">
    <property type="protein sequence ID" value="ACV80726.1"/>
    <property type="molecule type" value="Genomic_DNA"/>
</dbReference>